<reference evidence="7" key="1">
    <citation type="journal article" date="2020" name="mSystems">
        <title>Genome- and Community-Level Interaction Insights into Carbon Utilization and Element Cycling Functions of Hydrothermarchaeota in Hydrothermal Sediment.</title>
        <authorList>
            <person name="Zhou Z."/>
            <person name="Liu Y."/>
            <person name="Xu W."/>
            <person name="Pan J."/>
            <person name="Luo Z.H."/>
            <person name="Li M."/>
        </authorList>
    </citation>
    <scope>NUCLEOTIDE SEQUENCE [LARGE SCALE GENOMIC DNA]</scope>
    <source>
        <strain evidence="7">SpSt-855</strain>
    </source>
</reference>
<evidence type="ECO:0000256" key="1">
    <source>
        <dbReference type="ARBA" id="ARBA00004651"/>
    </source>
</evidence>
<comment type="caution">
    <text evidence="7">The sequence shown here is derived from an EMBL/GenBank/DDBJ whole genome shotgun (WGS) entry which is preliminary data.</text>
</comment>
<organism evidence="7">
    <name type="scientific">Acidobacterium capsulatum</name>
    <dbReference type="NCBI Taxonomy" id="33075"/>
    <lineage>
        <taxon>Bacteria</taxon>
        <taxon>Pseudomonadati</taxon>
        <taxon>Acidobacteriota</taxon>
        <taxon>Terriglobia</taxon>
        <taxon>Terriglobales</taxon>
        <taxon>Acidobacteriaceae</taxon>
        <taxon>Acidobacterium</taxon>
    </lineage>
</organism>
<keyword evidence="2" id="KW-1003">Cell membrane</keyword>
<dbReference type="PANTHER" id="PTHR30561:SF9">
    <property type="entry name" value="4-AMINO-4-DEOXY-L-ARABINOSE-PHOSPHOUNDECAPRENOL FLIPPASE SUBUNIT ARNF-RELATED"/>
    <property type="match status" value="1"/>
</dbReference>
<accession>A0A7V4XU96</accession>
<name>A0A7V4XU96_9BACT</name>
<keyword evidence="5 6" id="KW-0472">Membrane</keyword>
<sequence>MTASQLLNLAVVTVTASLGDTLLARGMKSLGPVSIHHLGELLHAILTPWVGAGIVVLIGFFASYLTALSWADLTYVLPATSIGYVIMALLGHFWLHEYVSAWRWLGIVFITAGVGFVARGPSYTETASPAEEVEEVPQA</sequence>
<dbReference type="SUPFAM" id="SSF103481">
    <property type="entry name" value="Multidrug resistance efflux transporter EmrE"/>
    <property type="match status" value="1"/>
</dbReference>
<comment type="subcellular location">
    <subcellularLocation>
        <location evidence="1">Cell membrane</location>
        <topology evidence="1">Multi-pass membrane protein</topology>
    </subcellularLocation>
</comment>
<gene>
    <name evidence="7" type="ORF">ENW50_11305</name>
</gene>
<feature type="transmembrane region" description="Helical" evidence="6">
    <location>
        <begin position="43"/>
        <end position="66"/>
    </location>
</feature>
<evidence type="ECO:0000256" key="3">
    <source>
        <dbReference type="ARBA" id="ARBA00022692"/>
    </source>
</evidence>
<evidence type="ECO:0000256" key="4">
    <source>
        <dbReference type="ARBA" id="ARBA00022989"/>
    </source>
</evidence>
<evidence type="ECO:0000256" key="5">
    <source>
        <dbReference type="ARBA" id="ARBA00023136"/>
    </source>
</evidence>
<dbReference type="EMBL" id="DTKL01000071">
    <property type="protein sequence ID" value="HGY95254.1"/>
    <property type="molecule type" value="Genomic_DNA"/>
</dbReference>
<evidence type="ECO:0000256" key="6">
    <source>
        <dbReference type="SAM" id="Phobius"/>
    </source>
</evidence>
<evidence type="ECO:0000313" key="7">
    <source>
        <dbReference type="EMBL" id="HGY95254.1"/>
    </source>
</evidence>
<dbReference type="AlphaFoldDB" id="A0A7V4XU96"/>
<evidence type="ECO:0000256" key="2">
    <source>
        <dbReference type="ARBA" id="ARBA00022475"/>
    </source>
</evidence>
<dbReference type="InterPro" id="IPR037185">
    <property type="entry name" value="EmrE-like"/>
</dbReference>
<dbReference type="InterPro" id="IPR000390">
    <property type="entry name" value="Small_drug/metabolite_transptr"/>
</dbReference>
<dbReference type="GO" id="GO:0022857">
    <property type="term" value="F:transmembrane transporter activity"/>
    <property type="evidence" value="ECO:0007669"/>
    <property type="project" value="InterPro"/>
</dbReference>
<dbReference type="Gene3D" id="1.10.3730.20">
    <property type="match status" value="1"/>
</dbReference>
<dbReference type="GO" id="GO:0005886">
    <property type="term" value="C:plasma membrane"/>
    <property type="evidence" value="ECO:0007669"/>
    <property type="project" value="UniProtKB-SubCell"/>
</dbReference>
<keyword evidence="4 6" id="KW-1133">Transmembrane helix</keyword>
<feature type="transmembrane region" description="Helical" evidence="6">
    <location>
        <begin position="73"/>
        <end position="95"/>
    </location>
</feature>
<protein>
    <submittedName>
        <fullName evidence="7">EamA family transporter</fullName>
    </submittedName>
</protein>
<proteinExistence type="predicted"/>
<dbReference type="PANTHER" id="PTHR30561">
    <property type="entry name" value="SMR FAMILY PROTON-DEPENDENT DRUG EFFLUX TRANSPORTER SUGE"/>
    <property type="match status" value="1"/>
</dbReference>
<keyword evidence="3 6" id="KW-0812">Transmembrane</keyword>
<feature type="transmembrane region" description="Helical" evidence="6">
    <location>
        <begin position="101"/>
        <end position="118"/>
    </location>
</feature>